<evidence type="ECO:0000313" key="12">
    <source>
        <dbReference type="EMBL" id="KAH8036968.1"/>
    </source>
</evidence>
<organism evidence="12 13">
    <name type="scientific">Rhipicephalus microplus</name>
    <name type="common">Cattle tick</name>
    <name type="synonym">Boophilus microplus</name>
    <dbReference type="NCBI Taxonomy" id="6941"/>
    <lineage>
        <taxon>Eukaryota</taxon>
        <taxon>Metazoa</taxon>
        <taxon>Ecdysozoa</taxon>
        <taxon>Arthropoda</taxon>
        <taxon>Chelicerata</taxon>
        <taxon>Arachnida</taxon>
        <taxon>Acari</taxon>
        <taxon>Parasitiformes</taxon>
        <taxon>Ixodida</taxon>
        <taxon>Ixodoidea</taxon>
        <taxon>Ixodidae</taxon>
        <taxon>Rhipicephalinae</taxon>
        <taxon>Rhipicephalus</taxon>
        <taxon>Boophilus</taxon>
    </lineage>
</organism>
<dbReference type="GO" id="GO:0005634">
    <property type="term" value="C:nucleus"/>
    <property type="evidence" value="ECO:0007669"/>
    <property type="project" value="UniProtKB-SubCell"/>
</dbReference>
<name>A0A9J6ESH2_RHIMP</name>
<dbReference type="AlphaFoldDB" id="A0A9J6ESH2"/>
<evidence type="ECO:0000256" key="3">
    <source>
        <dbReference type="ARBA" id="ARBA00004496"/>
    </source>
</evidence>
<sequence length="303" mass="34467">MTTAVGIKRKADESLTDTIFLARKTAAAADTESDLTQDCTFQYAGSVDTLGDVQASTQQVKKASRHITDSKMHPVDLPSKVRTEQRSASEESRLWLLLQHQRVLEKVRSEEITDENSEAPRESAHRLFRRYDVFNEGNSTDTTENEQAKDGASEVSCNEIPVVRETVEQATADDGNVYDAYFNDLHRHFVGENEFSLFCCGPPDAFARDHDTIYESDTGSDAFDGQDEDDNNAEDDWRNDYPNEEHRFPKDPELDDEFFELFYTNIVNRRRDQLDLSYGDVLLEDDDAPPKQVQGKSIFEKIA</sequence>
<reference evidence="12" key="2">
    <citation type="submission" date="2021-09" db="EMBL/GenBank/DDBJ databases">
        <authorList>
            <person name="Jia N."/>
            <person name="Wang J."/>
            <person name="Shi W."/>
            <person name="Du L."/>
            <person name="Sun Y."/>
            <person name="Zhan W."/>
            <person name="Jiang J."/>
            <person name="Wang Q."/>
            <person name="Zhang B."/>
            <person name="Ji P."/>
            <person name="Sakyi L.B."/>
            <person name="Cui X."/>
            <person name="Yuan T."/>
            <person name="Jiang B."/>
            <person name="Yang W."/>
            <person name="Lam T.T.-Y."/>
            <person name="Chang Q."/>
            <person name="Ding S."/>
            <person name="Wang X."/>
            <person name="Zhu J."/>
            <person name="Ruan X."/>
            <person name="Zhao L."/>
            <person name="Wei J."/>
            <person name="Que T."/>
            <person name="Du C."/>
            <person name="Cheng J."/>
            <person name="Dai P."/>
            <person name="Han X."/>
            <person name="Huang E."/>
            <person name="Gao Y."/>
            <person name="Liu J."/>
            <person name="Shao H."/>
            <person name="Ye R."/>
            <person name="Li L."/>
            <person name="Wei W."/>
            <person name="Wang X."/>
            <person name="Wang C."/>
            <person name="Huo Q."/>
            <person name="Li W."/>
            <person name="Guo W."/>
            <person name="Chen H."/>
            <person name="Chen S."/>
            <person name="Zhou L."/>
            <person name="Zhou L."/>
            <person name="Ni X."/>
            <person name="Tian J."/>
            <person name="Zhou Y."/>
            <person name="Sheng Y."/>
            <person name="Liu T."/>
            <person name="Pan Y."/>
            <person name="Xia L."/>
            <person name="Li J."/>
            <person name="Zhao F."/>
            <person name="Cao W."/>
        </authorList>
    </citation>
    <scope>NUCLEOTIDE SEQUENCE</scope>
    <source>
        <strain evidence="12">Rmic-2018</strain>
        <tissue evidence="12">Larvae</tissue>
    </source>
</reference>
<dbReference type="OMA" id="DCYNDDE"/>
<dbReference type="InterPro" id="IPR013883">
    <property type="entry name" value="TF_Iwr1_dom"/>
</dbReference>
<dbReference type="Proteomes" id="UP000821866">
    <property type="component" value="Chromosome 10"/>
</dbReference>
<dbReference type="PANTHER" id="PTHR31196">
    <property type="entry name" value="RNA POLYMERASE II NUCLEAR LOCALIZATION PROTEIN SLC7A6OS-RELATED"/>
    <property type="match status" value="1"/>
</dbReference>
<evidence type="ECO:0000313" key="13">
    <source>
        <dbReference type="Proteomes" id="UP000821866"/>
    </source>
</evidence>
<dbReference type="OrthoDB" id="6255506at2759"/>
<dbReference type="VEuPathDB" id="VectorBase:LOC119179176"/>
<keyword evidence="6" id="KW-0813">Transport</keyword>
<comment type="similarity">
    <text evidence="4">Belongs to the IWR1/SLC7A6OS family.</text>
</comment>
<proteinExistence type="inferred from homology"/>
<keyword evidence="8" id="KW-0653">Protein transport</keyword>
<feature type="compositionally biased region" description="Basic and acidic residues" evidence="10">
    <location>
        <begin position="235"/>
        <end position="244"/>
    </location>
</feature>
<evidence type="ECO:0000256" key="7">
    <source>
        <dbReference type="ARBA" id="ARBA00022490"/>
    </source>
</evidence>
<gene>
    <name evidence="12" type="ORF">HPB51_007637</name>
</gene>
<evidence type="ECO:0000256" key="6">
    <source>
        <dbReference type="ARBA" id="ARBA00022448"/>
    </source>
</evidence>
<protein>
    <recommendedName>
        <fullName evidence="5">Probable RNA polymerase II nuclear localization protein SLC7A6OS</fullName>
    </recommendedName>
</protein>
<dbReference type="GO" id="GO:0005737">
    <property type="term" value="C:cytoplasm"/>
    <property type="evidence" value="ECO:0007669"/>
    <property type="project" value="UniProtKB-SubCell"/>
</dbReference>
<dbReference type="GO" id="GO:0032502">
    <property type="term" value="P:developmental process"/>
    <property type="evidence" value="ECO:0007669"/>
    <property type="project" value="TreeGrafter"/>
</dbReference>
<feature type="region of interest" description="Disordered" evidence="10">
    <location>
        <begin position="136"/>
        <end position="155"/>
    </location>
</feature>
<evidence type="ECO:0000256" key="10">
    <source>
        <dbReference type="SAM" id="MobiDB-lite"/>
    </source>
</evidence>
<reference evidence="12" key="1">
    <citation type="journal article" date="2020" name="Cell">
        <title>Large-Scale Comparative Analyses of Tick Genomes Elucidate Their Genetic Diversity and Vector Capacities.</title>
        <authorList>
            <consortium name="Tick Genome and Microbiome Consortium (TIGMIC)"/>
            <person name="Jia N."/>
            <person name="Wang J."/>
            <person name="Shi W."/>
            <person name="Du L."/>
            <person name="Sun Y."/>
            <person name="Zhan W."/>
            <person name="Jiang J.F."/>
            <person name="Wang Q."/>
            <person name="Zhang B."/>
            <person name="Ji P."/>
            <person name="Bell-Sakyi L."/>
            <person name="Cui X.M."/>
            <person name="Yuan T.T."/>
            <person name="Jiang B.G."/>
            <person name="Yang W.F."/>
            <person name="Lam T.T."/>
            <person name="Chang Q.C."/>
            <person name="Ding S.J."/>
            <person name="Wang X.J."/>
            <person name="Zhu J.G."/>
            <person name="Ruan X.D."/>
            <person name="Zhao L."/>
            <person name="Wei J.T."/>
            <person name="Ye R.Z."/>
            <person name="Que T.C."/>
            <person name="Du C.H."/>
            <person name="Zhou Y.H."/>
            <person name="Cheng J.X."/>
            <person name="Dai P.F."/>
            <person name="Guo W.B."/>
            <person name="Han X.H."/>
            <person name="Huang E.J."/>
            <person name="Li L.F."/>
            <person name="Wei W."/>
            <person name="Gao Y.C."/>
            <person name="Liu J.Z."/>
            <person name="Shao H.Z."/>
            <person name="Wang X."/>
            <person name="Wang C.C."/>
            <person name="Yang T.C."/>
            <person name="Huo Q.B."/>
            <person name="Li W."/>
            <person name="Chen H.Y."/>
            <person name="Chen S.E."/>
            <person name="Zhou L.G."/>
            <person name="Ni X.B."/>
            <person name="Tian J.H."/>
            <person name="Sheng Y."/>
            <person name="Liu T."/>
            <person name="Pan Y.S."/>
            <person name="Xia L.Y."/>
            <person name="Li J."/>
            <person name="Zhao F."/>
            <person name="Cao W.C."/>
        </authorList>
    </citation>
    <scope>NUCLEOTIDE SEQUENCE</scope>
    <source>
        <strain evidence="12">Rmic-2018</strain>
    </source>
</reference>
<comment type="subcellular location">
    <subcellularLocation>
        <location evidence="3">Cytoplasm</location>
    </subcellularLocation>
    <subcellularLocation>
        <location evidence="2">Nucleus</location>
    </subcellularLocation>
</comment>
<evidence type="ECO:0000256" key="8">
    <source>
        <dbReference type="ARBA" id="ARBA00022927"/>
    </source>
</evidence>
<comment type="caution">
    <text evidence="12">The sequence shown here is derived from an EMBL/GenBank/DDBJ whole genome shotgun (WGS) entry which is preliminary data.</text>
</comment>
<dbReference type="Pfam" id="PF08574">
    <property type="entry name" value="Iwr1"/>
    <property type="match status" value="1"/>
</dbReference>
<dbReference type="EMBL" id="JABSTU010000002">
    <property type="protein sequence ID" value="KAH8036968.1"/>
    <property type="molecule type" value="Genomic_DNA"/>
</dbReference>
<evidence type="ECO:0000256" key="2">
    <source>
        <dbReference type="ARBA" id="ARBA00004123"/>
    </source>
</evidence>
<comment type="function">
    <text evidence="1">Directs RNA polymerase II nuclear import.</text>
</comment>
<keyword evidence="7" id="KW-0963">Cytoplasm</keyword>
<dbReference type="GO" id="GO:0015031">
    <property type="term" value="P:protein transport"/>
    <property type="evidence" value="ECO:0007669"/>
    <property type="project" value="UniProtKB-KW"/>
</dbReference>
<accession>A0A9J6ESH2</accession>
<feature type="region of interest" description="Disordered" evidence="10">
    <location>
        <begin position="216"/>
        <end position="244"/>
    </location>
</feature>
<dbReference type="InterPro" id="IPR040218">
    <property type="entry name" value="SLC7A6OS"/>
</dbReference>
<evidence type="ECO:0000256" key="1">
    <source>
        <dbReference type="ARBA" id="ARBA00003202"/>
    </source>
</evidence>
<dbReference type="PANTHER" id="PTHR31196:SF2">
    <property type="entry name" value="RNA POLYMERASE II NUCLEAR LOCALIZATION PROTEIN SLC7A6OS-RELATED"/>
    <property type="match status" value="1"/>
</dbReference>
<feature type="domain" description="Transcription factor Iwr1" evidence="11">
    <location>
        <begin position="177"/>
        <end position="245"/>
    </location>
</feature>
<evidence type="ECO:0000256" key="5">
    <source>
        <dbReference type="ARBA" id="ARBA00017036"/>
    </source>
</evidence>
<keyword evidence="9" id="KW-0539">Nucleus</keyword>
<evidence type="ECO:0000259" key="11">
    <source>
        <dbReference type="Pfam" id="PF08574"/>
    </source>
</evidence>
<keyword evidence="13" id="KW-1185">Reference proteome</keyword>
<evidence type="ECO:0000256" key="4">
    <source>
        <dbReference type="ARBA" id="ARBA00010218"/>
    </source>
</evidence>
<evidence type="ECO:0000256" key="9">
    <source>
        <dbReference type="ARBA" id="ARBA00023242"/>
    </source>
</evidence>
<feature type="compositionally biased region" description="Acidic residues" evidence="10">
    <location>
        <begin position="224"/>
        <end position="234"/>
    </location>
</feature>